<dbReference type="Proteomes" id="UP000012174">
    <property type="component" value="Unassembled WGS sequence"/>
</dbReference>
<dbReference type="EMBL" id="KB707433">
    <property type="protein sequence ID" value="EMR62403.1"/>
    <property type="molecule type" value="Genomic_DNA"/>
</dbReference>
<organism evidence="2 3">
    <name type="scientific">Eutypa lata (strain UCR-EL1)</name>
    <name type="common">Grapevine dieback disease fungus</name>
    <name type="synonym">Eutypa armeniacae</name>
    <dbReference type="NCBI Taxonomy" id="1287681"/>
    <lineage>
        <taxon>Eukaryota</taxon>
        <taxon>Fungi</taxon>
        <taxon>Dikarya</taxon>
        <taxon>Ascomycota</taxon>
        <taxon>Pezizomycotina</taxon>
        <taxon>Sordariomycetes</taxon>
        <taxon>Xylariomycetidae</taxon>
        <taxon>Xylariales</taxon>
        <taxon>Diatrypaceae</taxon>
        <taxon>Eutypa</taxon>
    </lineage>
</organism>
<name>M7SDX0_EUTLA</name>
<protein>
    <submittedName>
        <fullName evidence="2">Uncharacterized protein</fullName>
    </submittedName>
</protein>
<dbReference type="HOGENOM" id="CLU_057547_4_2_1"/>
<dbReference type="KEGG" id="ela:UCREL1_10658"/>
<evidence type="ECO:0000256" key="1">
    <source>
        <dbReference type="SAM" id="MobiDB-lite"/>
    </source>
</evidence>
<reference evidence="3" key="1">
    <citation type="journal article" date="2013" name="Genome Announc.">
        <title>Draft genome sequence of the grapevine dieback fungus Eutypa lata UCR-EL1.</title>
        <authorList>
            <person name="Blanco-Ulate B."/>
            <person name="Rolshausen P.E."/>
            <person name="Cantu D."/>
        </authorList>
    </citation>
    <scope>NUCLEOTIDE SEQUENCE [LARGE SCALE GENOMIC DNA]</scope>
    <source>
        <strain evidence="3">UCR-EL1</strain>
    </source>
</reference>
<dbReference type="OMA" id="CIETEAV"/>
<evidence type="ECO:0000313" key="3">
    <source>
        <dbReference type="Proteomes" id="UP000012174"/>
    </source>
</evidence>
<evidence type="ECO:0000313" key="2">
    <source>
        <dbReference type="EMBL" id="EMR62403.1"/>
    </source>
</evidence>
<dbReference type="OrthoDB" id="4500473at2759"/>
<dbReference type="eggNOG" id="ENOG502SRWX">
    <property type="taxonomic scope" value="Eukaryota"/>
</dbReference>
<dbReference type="AlphaFoldDB" id="M7SDX0"/>
<sequence length="265" mass="29210">MANTNFFFYFAPPEQPLYTAPPPTSSQVFLSEKTEVEYSKEKLKAGSFSILTTFLSILGVGVDVSADLENSEGEVYSFKRIETTQFIPTEDYIQKCIETEAVRRFLERCRYRKAVYVITGLKVVYGAKAKSYTSRAHGGAAAVAVDGTIWSGGAAPVSVEPGVEGRLETSKGTAWEGSSDFIFAFRVRKVHVSKQTSLVDRNEDYTKGAMLGDNFEEIAKDLPELSISSQEDPSPEDEGYSEENLREGETVVACAIPRVDDSEVE</sequence>
<feature type="region of interest" description="Disordered" evidence="1">
    <location>
        <begin position="222"/>
        <end position="265"/>
    </location>
</feature>
<accession>M7SDX0</accession>
<gene>
    <name evidence="2" type="ORF">UCREL1_10658</name>
</gene>
<proteinExistence type="predicted"/>
<keyword evidence="3" id="KW-1185">Reference proteome</keyword>